<evidence type="ECO:0000313" key="1">
    <source>
        <dbReference type="EMBL" id="XCM39163.1"/>
    </source>
</evidence>
<sequence>MRVVGGWQGLTQETRFLGRKKKPGFWGDKKPGFGDNLSILTEIFVNYPVSQFSRGDDMQLRFEWHEEKAENNLKKHGISFEEAKTVFNDPLSITIADSQHSDNEDRYIDIGRSSQGQLLVVVYTERQANIRIISCRKATKTERKIYEQS</sequence>
<organism evidence="1">
    <name type="scientific">Planktothricoides raciborskii GIHE-MW2</name>
    <dbReference type="NCBI Taxonomy" id="2792601"/>
    <lineage>
        <taxon>Bacteria</taxon>
        <taxon>Bacillati</taxon>
        <taxon>Cyanobacteriota</taxon>
        <taxon>Cyanophyceae</taxon>
        <taxon>Oscillatoriophycideae</taxon>
        <taxon>Oscillatoriales</taxon>
        <taxon>Oscillatoriaceae</taxon>
        <taxon>Planktothricoides</taxon>
    </lineage>
</organism>
<accession>A0AAU8JIU1</accession>
<dbReference type="InterPro" id="IPR038573">
    <property type="entry name" value="BrnT_sf"/>
</dbReference>
<name>A0AAU8JIU1_9CYAN</name>
<dbReference type="AlphaFoldDB" id="A0AAU8JIU1"/>
<dbReference type="Gene3D" id="3.10.450.530">
    <property type="entry name" value="Ribonuclease toxin, BrnT, of type II toxin-antitoxin system"/>
    <property type="match status" value="1"/>
</dbReference>
<dbReference type="InterPro" id="IPR007460">
    <property type="entry name" value="BrnT_toxin"/>
</dbReference>
<proteinExistence type="predicted"/>
<dbReference type="EMBL" id="CP159837">
    <property type="protein sequence ID" value="XCM39163.1"/>
    <property type="molecule type" value="Genomic_DNA"/>
</dbReference>
<gene>
    <name evidence="1" type="ORF">ABWT76_002065</name>
</gene>
<dbReference type="RefSeq" id="WP_313890675.1">
    <property type="nucleotide sequence ID" value="NZ_CP159837.1"/>
</dbReference>
<dbReference type="Pfam" id="PF04365">
    <property type="entry name" value="BrnT_toxin"/>
    <property type="match status" value="1"/>
</dbReference>
<protein>
    <submittedName>
        <fullName evidence="1">BrnT family toxin</fullName>
    </submittedName>
</protein>
<reference evidence="1" key="1">
    <citation type="submission" date="2024-07" db="EMBL/GenBank/DDBJ databases">
        <authorList>
            <person name="Kim Y.J."/>
            <person name="Jeong J.Y."/>
        </authorList>
    </citation>
    <scope>NUCLEOTIDE SEQUENCE</scope>
    <source>
        <strain evidence="1">GIHE-MW2</strain>
    </source>
</reference>